<reference evidence="6" key="1">
    <citation type="submission" date="2017-10" db="EMBL/GenBank/DDBJ databases">
        <title>Rapid genome shrinkage in a self-fertile nematode reveals novel sperm competition proteins.</title>
        <authorList>
            <person name="Yin D."/>
            <person name="Schwarz E.M."/>
            <person name="Thomas C.G."/>
            <person name="Felde R.L."/>
            <person name="Korf I.F."/>
            <person name="Cutter A.D."/>
            <person name="Schartner C.M."/>
            <person name="Ralston E.J."/>
            <person name="Meyer B.J."/>
            <person name="Haag E.S."/>
        </authorList>
    </citation>
    <scope>NUCLEOTIDE SEQUENCE [LARGE SCALE GENOMIC DNA]</scope>
    <source>
        <strain evidence="6">JU1422</strain>
    </source>
</reference>
<evidence type="ECO:0000259" key="4">
    <source>
        <dbReference type="Pfam" id="PF02206"/>
    </source>
</evidence>
<keyword evidence="3" id="KW-0732">Signal</keyword>
<keyword evidence="2" id="KW-0472">Membrane</keyword>
<accession>A0A2G5VPD1</accession>
<comment type="caution">
    <text evidence="5">The sequence shown here is derived from an EMBL/GenBank/DDBJ whole genome shotgun (WGS) entry which is preliminary data.</text>
</comment>
<name>A0A2G5VPD1_9PELO</name>
<dbReference type="PANTHER" id="PTHR22956:SF15">
    <property type="entry name" value="DOMAIN OF UNKNOWN FUNCTION WSN DOMAIN-CONTAINING PROTEIN"/>
    <property type="match status" value="1"/>
</dbReference>
<proteinExistence type="predicted"/>
<dbReference type="EMBL" id="PDUG01000001">
    <property type="protein sequence ID" value="PIC53624.1"/>
    <property type="molecule type" value="Genomic_DNA"/>
</dbReference>
<evidence type="ECO:0000256" key="2">
    <source>
        <dbReference type="SAM" id="Phobius"/>
    </source>
</evidence>
<evidence type="ECO:0000256" key="3">
    <source>
        <dbReference type="SAM" id="SignalP"/>
    </source>
</evidence>
<feature type="compositionally biased region" description="Basic and acidic residues" evidence="1">
    <location>
        <begin position="841"/>
        <end position="876"/>
    </location>
</feature>
<sequence length="889" mass="99733">MIFRICLVLSISVVWLCSAGTNGSVLSPIIEKSASLARISAAITIHNGIYSKNSIAQEVTAEFLEMSPLEGKELLEHDYGSLSDNMNKFYGSLSKIPAKLKNGDELIKTINLLLDMKVSQEYLKPGAIGDQTEHFANTAKIMDSSIAKSDKILYDSLVKMSVKFLRNVTENDGQAMKTNEIDEILSKLSHYLGLVGEQLKLIVNYKTVFQDYLSLESLAKDLKNIENAAGIARKYSETITKLDPFRKDLMAASSNTNKIKESINEILKYSGSIQTLFPTSTFLNSTSPKYDGKMITRGLLGYKDLDNIWKDFGNPWFLENVLSNLDPTILKQGLESLKPFVSTLDSLISLKPLDNKKEKKTVLDLAKKISEIHETGLKVKSVTNATTPFEEVSTCIEPLKKIQNPPDQDMLRRIVEFSGNVVKNVSTFSNLMDDLNKNGLENIITVSEKIVKNVELVTMAPNDSSKYAMWNTARDLEQQHNLAEKLEGIAVMLSGDFSNFFLEDRFIDYTVIQSVSTVFEGTNVESVLNCIKRSSVDNLIGMFEFVDQSDSLTNQKAEFASATDFFKNLLKMQTNFQNLIKKTKNAKVSKESQALIDSKQFKEIGTNSKVIGGSVSALRAIESISKSEKSIRSVVAMDADVKFEIQKSLGLKSTDELIHEMKQAQTSVGEFLKVLNTKRIDSIPQIQSIFISLSKLKNQTDIEDESILNLALEMANQTDPKLQSFAKELLAISQLDMRFANHQKSFDVRNSLESTKNMLVNFLQTYIDEQEAEKRRAMENSSNSNYLVPILIACLVIGLVATAVACFICWYRGFGLWHFVENGDLESGNHGKARKRKFGFRNKDKKESKSKMSKPKEQEKKPEDEKKKEETKEKSKISQISQIPKSAEQ</sequence>
<protein>
    <recommendedName>
        <fullName evidence="4">Domain of unknown function WSN domain-containing protein</fullName>
    </recommendedName>
</protein>
<feature type="domain" description="Domain of unknown function WSN" evidence="4">
    <location>
        <begin position="26"/>
        <end position="89"/>
    </location>
</feature>
<evidence type="ECO:0000313" key="5">
    <source>
        <dbReference type="EMBL" id="PIC53624.1"/>
    </source>
</evidence>
<feature type="signal peptide" evidence="3">
    <location>
        <begin position="1"/>
        <end position="19"/>
    </location>
</feature>
<feature type="chain" id="PRO_5013774717" description="Domain of unknown function WSN domain-containing protein" evidence="3">
    <location>
        <begin position="20"/>
        <end position="889"/>
    </location>
</feature>
<evidence type="ECO:0000256" key="1">
    <source>
        <dbReference type="SAM" id="MobiDB-lite"/>
    </source>
</evidence>
<organism evidence="5 6">
    <name type="scientific">Caenorhabditis nigoni</name>
    <dbReference type="NCBI Taxonomy" id="1611254"/>
    <lineage>
        <taxon>Eukaryota</taxon>
        <taxon>Metazoa</taxon>
        <taxon>Ecdysozoa</taxon>
        <taxon>Nematoda</taxon>
        <taxon>Chromadorea</taxon>
        <taxon>Rhabditida</taxon>
        <taxon>Rhabditina</taxon>
        <taxon>Rhabditomorpha</taxon>
        <taxon>Rhabditoidea</taxon>
        <taxon>Rhabditidae</taxon>
        <taxon>Peloderinae</taxon>
        <taxon>Caenorhabditis</taxon>
    </lineage>
</organism>
<dbReference type="InterPro" id="IPR053345">
    <property type="entry name" value="Ankyrin_repeat-containing"/>
</dbReference>
<evidence type="ECO:0000313" key="6">
    <source>
        <dbReference type="Proteomes" id="UP000230233"/>
    </source>
</evidence>
<dbReference type="AlphaFoldDB" id="A0A2G5VPD1"/>
<dbReference type="OrthoDB" id="5886634at2759"/>
<keyword evidence="6" id="KW-1185">Reference proteome</keyword>
<feature type="compositionally biased region" description="Basic residues" evidence="1">
    <location>
        <begin position="831"/>
        <end position="840"/>
    </location>
</feature>
<keyword evidence="2" id="KW-0812">Transmembrane</keyword>
<gene>
    <name evidence="5" type="primary">Cnig_chr_I.g3255</name>
    <name evidence="5" type="ORF">B9Z55_003255</name>
</gene>
<dbReference type="Proteomes" id="UP000230233">
    <property type="component" value="Chromosome I"/>
</dbReference>
<dbReference type="PANTHER" id="PTHR22956">
    <property type="entry name" value="ANKYRIN REPEAT-CONTAINING PROTEIN F37A4.4-RELATED-RELATED"/>
    <property type="match status" value="1"/>
</dbReference>
<feature type="transmembrane region" description="Helical" evidence="2">
    <location>
        <begin position="786"/>
        <end position="811"/>
    </location>
</feature>
<feature type="region of interest" description="Disordered" evidence="1">
    <location>
        <begin position="828"/>
        <end position="889"/>
    </location>
</feature>
<keyword evidence="2" id="KW-1133">Transmembrane helix</keyword>
<dbReference type="Pfam" id="PF02206">
    <property type="entry name" value="WSN"/>
    <property type="match status" value="1"/>
</dbReference>
<dbReference type="InterPro" id="IPR003125">
    <property type="entry name" value="WSN"/>
</dbReference>
<feature type="compositionally biased region" description="Low complexity" evidence="1">
    <location>
        <begin position="877"/>
        <end position="889"/>
    </location>
</feature>